<proteinExistence type="predicted"/>
<keyword evidence="1" id="KW-1133">Transmembrane helix</keyword>
<dbReference type="STRING" id="1805425.AUJ30_01680"/>
<dbReference type="EMBL" id="MNWX01000031">
    <property type="protein sequence ID" value="OIO65009.1"/>
    <property type="molecule type" value="Genomic_DNA"/>
</dbReference>
<organism evidence="2 3">
    <name type="scientific">Candidatus Wolfebacteria bacterium CG1_02_39_135</name>
    <dbReference type="NCBI Taxonomy" id="1805425"/>
    <lineage>
        <taxon>Bacteria</taxon>
        <taxon>Candidatus Wolfeibacteriota</taxon>
    </lineage>
</organism>
<sequence>MIANFINFISENLLLIQFLSLFISGILLFFSIYFLVKTGIVGQDIEHYIGVFTSKDICKRRSLMAWKQIQKRLKTGKADRLKLAILEADRILNEILKMAGYPGKNLDERLEQADSAQISNIEELRQAHKLKNRLVSEPDFVIIRNEAEIIIDIYKKAFQELNLIE</sequence>
<gene>
    <name evidence="2" type="ORF">AUJ30_01680</name>
</gene>
<keyword evidence="1" id="KW-0472">Membrane</keyword>
<feature type="transmembrane region" description="Helical" evidence="1">
    <location>
        <begin position="12"/>
        <end position="36"/>
    </location>
</feature>
<reference evidence="2 3" key="1">
    <citation type="journal article" date="2016" name="Environ. Microbiol.">
        <title>Genomic resolution of a cold subsurface aquifer community provides metabolic insights for novel microbes adapted to high CO concentrations.</title>
        <authorList>
            <person name="Probst A.J."/>
            <person name="Castelle C.J."/>
            <person name="Singh A."/>
            <person name="Brown C.T."/>
            <person name="Anantharaman K."/>
            <person name="Sharon I."/>
            <person name="Hug L.A."/>
            <person name="Burstein D."/>
            <person name="Emerson J.B."/>
            <person name="Thomas B.C."/>
            <person name="Banfield J.F."/>
        </authorList>
    </citation>
    <scope>NUCLEOTIDE SEQUENCE [LARGE SCALE GENOMIC DNA]</scope>
    <source>
        <strain evidence="2">CG1_02_39_135</strain>
    </source>
</reference>
<protein>
    <submittedName>
        <fullName evidence="2">Uncharacterized protein</fullName>
    </submittedName>
</protein>
<evidence type="ECO:0000313" key="3">
    <source>
        <dbReference type="Proteomes" id="UP000182693"/>
    </source>
</evidence>
<keyword evidence="1" id="KW-0812">Transmembrane</keyword>
<name>A0A1J4XZY9_9BACT</name>
<dbReference type="AlphaFoldDB" id="A0A1J4XZY9"/>
<accession>A0A1J4XZY9</accession>
<evidence type="ECO:0000256" key="1">
    <source>
        <dbReference type="SAM" id="Phobius"/>
    </source>
</evidence>
<dbReference type="Proteomes" id="UP000182693">
    <property type="component" value="Unassembled WGS sequence"/>
</dbReference>
<evidence type="ECO:0000313" key="2">
    <source>
        <dbReference type="EMBL" id="OIO65009.1"/>
    </source>
</evidence>
<comment type="caution">
    <text evidence="2">The sequence shown here is derived from an EMBL/GenBank/DDBJ whole genome shotgun (WGS) entry which is preliminary data.</text>
</comment>